<dbReference type="EMBL" id="LFZO01000617">
    <property type="protein sequence ID" value="KXT02847.1"/>
    <property type="molecule type" value="Genomic_DNA"/>
</dbReference>
<dbReference type="FunFam" id="3.40.109.10:FF:000001">
    <property type="entry name" value="Nitroreductase family"/>
    <property type="match status" value="1"/>
</dbReference>
<dbReference type="GO" id="GO:0005634">
    <property type="term" value="C:nucleus"/>
    <property type="evidence" value="ECO:0007669"/>
    <property type="project" value="UniProtKB-SubCell"/>
</dbReference>
<organism evidence="8 9">
    <name type="scientific">Pseudocercospora musae</name>
    <dbReference type="NCBI Taxonomy" id="113226"/>
    <lineage>
        <taxon>Eukaryota</taxon>
        <taxon>Fungi</taxon>
        <taxon>Dikarya</taxon>
        <taxon>Ascomycota</taxon>
        <taxon>Pezizomycotina</taxon>
        <taxon>Dothideomycetes</taxon>
        <taxon>Dothideomycetidae</taxon>
        <taxon>Mycosphaerellales</taxon>
        <taxon>Mycosphaerellaceae</taxon>
        <taxon>Pseudocercospora</taxon>
    </lineage>
</organism>
<name>A0A139HKF0_9PEZI</name>
<dbReference type="CDD" id="cd02140">
    <property type="entry name" value="Frm2-like"/>
    <property type="match status" value="1"/>
</dbReference>
<dbReference type="Gene3D" id="3.40.109.10">
    <property type="entry name" value="NADH Oxidase"/>
    <property type="match status" value="1"/>
</dbReference>
<dbReference type="InterPro" id="IPR000415">
    <property type="entry name" value="Nitroreductase-like"/>
</dbReference>
<dbReference type="InterPro" id="IPR033877">
    <property type="entry name" value="Frm2/Hbn1"/>
</dbReference>
<keyword evidence="9" id="KW-1185">Reference proteome</keyword>
<dbReference type="SUPFAM" id="SSF55469">
    <property type="entry name" value="FMN-dependent nitroreductase-like"/>
    <property type="match status" value="1"/>
</dbReference>
<keyword evidence="6" id="KW-0539">Nucleus</keyword>
<feature type="domain" description="Nitroreductase" evidence="7">
    <location>
        <begin position="501"/>
        <end position="669"/>
    </location>
</feature>
<dbReference type="PANTHER" id="PTHR43035">
    <property type="entry name" value="FATTY ACID REPRESSION MUTANT PROTEIN 2-RELATED"/>
    <property type="match status" value="1"/>
</dbReference>
<evidence type="ECO:0000259" key="7">
    <source>
        <dbReference type="Pfam" id="PF00881"/>
    </source>
</evidence>
<dbReference type="InterPro" id="IPR032063">
    <property type="entry name" value="MavL-like"/>
</dbReference>
<keyword evidence="5" id="KW-0560">Oxidoreductase</keyword>
<dbReference type="Pfam" id="PF16062">
    <property type="entry name" value="MavL-like"/>
    <property type="match status" value="2"/>
</dbReference>
<dbReference type="OrthoDB" id="6357136at2759"/>
<evidence type="ECO:0000256" key="3">
    <source>
        <dbReference type="ARBA" id="ARBA00007118"/>
    </source>
</evidence>
<evidence type="ECO:0000256" key="6">
    <source>
        <dbReference type="ARBA" id="ARBA00023242"/>
    </source>
</evidence>
<comment type="subcellular location">
    <subcellularLocation>
        <location evidence="2">Cytoplasm</location>
    </subcellularLocation>
    <subcellularLocation>
        <location evidence="1">Nucleus</location>
    </subcellularLocation>
</comment>
<evidence type="ECO:0000256" key="2">
    <source>
        <dbReference type="ARBA" id="ARBA00004496"/>
    </source>
</evidence>
<evidence type="ECO:0000313" key="9">
    <source>
        <dbReference type="Proteomes" id="UP000073492"/>
    </source>
</evidence>
<reference evidence="8 9" key="1">
    <citation type="submission" date="2015-07" db="EMBL/GenBank/DDBJ databases">
        <title>Comparative genomics of the Sigatoka disease complex on banana suggests a link between parallel evolutionary changes in Pseudocercospora fijiensis and Pseudocercospora eumusae and increased virulence on the banana host.</title>
        <authorList>
            <person name="Chang T.-C."/>
            <person name="Salvucci A."/>
            <person name="Crous P.W."/>
            <person name="Stergiopoulos I."/>
        </authorList>
    </citation>
    <scope>NUCLEOTIDE SEQUENCE [LARGE SCALE GENOMIC DNA]</scope>
    <source>
        <strain evidence="8 9">CBS 116634</strain>
    </source>
</reference>
<dbReference type="AlphaFoldDB" id="A0A139HKF0"/>
<accession>A0A139HKF0</accession>
<dbReference type="Pfam" id="PF00881">
    <property type="entry name" value="Nitroreductase"/>
    <property type="match status" value="1"/>
</dbReference>
<proteinExistence type="inferred from homology"/>
<comment type="similarity">
    <text evidence="3">Belongs to the nitroreductase family.</text>
</comment>
<evidence type="ECO:0000256" key="1">
    <source>
        <dbReference type="ARBA" id="ARBA00004123"/>
    </source>
</evidence>
<protein>
    <recommendedName>
        <fullName evidence="7">Nitroreductase domain-containing protein</fullName>
    </recommendedName>
</protein>
<dbReference type="InterPro" id="IPR029479">
    <property type="entry name" value="Nitroreductase"/>
</dbReference>
<evidence type="ECO:0000256" key="4">
    <source>
        <dbReference type="ARBA" id="ARBA00022490"/>
    </source>
</evidence>
<comment type="caution">
    <text evidence="8">The sequence shown here is derived from an EMBL/GenBank/DDBJ whole genome shotgun (WGS) entry which is preliminary data.</text>
</comment>
<evidence type="ECO:0000313" key="8">
    <source>
        <dbReference type="EMBL" id="KXT02847.1"/>
    </source>
</evidence>
<keyword evidence="4" id="KW-0963">Cytoplasm</keyword>
<dbReference type="PANTHER" id="PTHR43035:SF1">
    <property type="entry name" value="FATTY ACID REPRESSION MUTANT PROTEIN 2-RELATED"/>
    <property type="match status" value="1"/>
</dbReference>
<dbReference type="GO" id="GO:0005737">
    <property type="term" value="C:cytoplasm"/>
    <property type="evidence" value="ECO:0007669"/>
    <property type="project" value="UniProtKB-SubCell"/>
</dbReference>
<dbReference type="GO" id="GO:0034599">
    <property type="term" value="P:cellular response to oxidative stress"/>
    <property type="evidence" value="ECO:0007669"/>
    <property type="project" value="InterPro"/>
</dbReference>
<gene>
    <name evidence="8" type="ORF">AC579_2793</name>
</gene>
<dbReference type="GO" id="GO:0016491">
    <property type="term" value="F:oxidoreductase activity"/>
    <property type="evidence" value="ECO:0007669"/>
    <property type="project" value="UniProtKB-KW"/>
</dbReference>
<dbReference type="Proteomes" id="UP000073492">
    <property type="component" value="Unassembled WGS sequence"/>
</dbReference>
<dbReference type="STRING" id="113226.A0A139HKF0"/>
<evidence type="ECO:0000256" key="5">
    <source>
        <dbReference type="ARBA" id="ARBA00023002"/>
    </source>
</evidence>
<sequence length="696" mass="78088">MAASTDPKLKAAFSHSRLKIDPPITTNATKNFDMATIRVDADNTRILVHPRFPSLAKRFLELKSTHGSRYEKSLYADMSWRQLTSRLIEKRPLVFMGSSDHTVLRSGRTIRHSGQQWDQNGTDDQHMNEDLTLDEYLSYDEMMLSSLIAVSGPSFFVNDGARSNCGVPGKPGSFEDRGVIVGLVGARFERPDRMDSVFMLPPVREPKQHPAVTDAFLHFFQATRSPEAEFDFNVYRARMRISADLLLREARSRAVEDGKHRKAYVYVVGLGLGVWQHNLEQANTYAQAFADAVLKLPSDHRIGKINFAYISRVIPSTQAELVSLGQRLGIEMVFSKRNPAAKLEGKDANMLLVLSYAWDGNAFPGNEYWQGSLMGSGDPAAACMSTIGELHNPLVNVGFTERIAIVGEGSDLSLARIVLALSALVLAYLWTALPLREADDMQATPLLLKQFTRVLPTSLQLRARAVQNALIAPLPAQTKSFSRTFSSPMAGYDSLTFKDAVKNRRTIYSLTKKSSVSDERIKEIVTQAIHHVPSAFNSQSARLVVLFKEEHDKFWDVVTTILKAHVPEAKWEHTGQRMDMFKGAYGTILFYEDPEPIKALQSKFPNYADKFPQWSEHTSAMHQYELWTALEAEGLGANLQHYNPLPDQQASEIWNVPLEWSLKAQLVFGDPAEGSREKLAEKTQEPLEKRVFFHGA</sequence>